<dbReference type="RefSeq" id="WP_025242326.1">
    <property type="nucleotide sequence ID" value="NZ_CP007441.1"/>
</dbReference>
<dbReference type="GO" id="GO:1901135">
    <property type="term" value="P:carbohydrate derivative metabolic process"/>
    <property type="evidence" value="ECO:0007669"/>
    <property type="project" value="UniProtKB-ARBA"/>
</dbReference>
<proteinExistence type="predicted"/>
<dbReference type="KEGG" id="pstt:CH92_13885"/>
<dbReference type="EMBL" id="CP007441">
    <property type="protein sequence ID" value="AHL76127.1"/>
    <property type="molecule type" value="Genomic_DNA"/>
</dbReference>
<reference evidence="3" key="1">
    <citation type="journal article" date="2014" name="Genome Announc.">
        <title>Complete Genome Sequence of the Highly Transformable Pseudomonas stutzeri Strain 28a24.</title>
        <authorList>
            <person name="Smith B.A."/>
            <person name="Dougherty K.M."/>
            <person name="Baltrus D.A."/>
        </authorList>
    </citation>
    <scope>NUCLEOTIDE SEQUENCE [LARGE SCALE GENOMIC DNA]</scope>
    <source>
        <strain evidence="3">28a24</strain>
    </source>
</reference>
<keyword evidence="2" id="KW-0808">Transferase</keyword>
<dbReference type="PATRIC" id="fig|316.77.peg.2774"/>
<dbReference type="OrthoDB" id="9787293at2"/>
<dbReference type="Pfam" id="PF00534">
    <property type="entry name" value="Glycos_transf_1"/>
    <property type="match status" value="1"/>
</dbReference>
<dbReference type="AlphaFoldDB" id="W8RCE7"/>
<name>W8RCE7_STUST</name>
<dbReference type="CDD" id="cd03794">
    <property type="entry name" value="GT4_WbuB-like"/>
    <property type="match status" value="1"/>
</dbReference>
<organism evidence="2 3">
    <name type="scientific">Stutzerimonas stutzeri</name>
    <name type="common">Pseudomonas stutzeri</name>
    <dbReference type="NCBI Taxonomy" id="316"/>
    <lineage>
        <taxon>Bacteria</taxon>
        <taxon>Pseudomonadati</taxon>
        <taxon>Pseudomonadota</taxon>
        <taxon>Gammaproteobacteria</taxon>
        <taxon>Pseudomonadales</taxon>
        <taxon>Pseudomonadaceae</taxon>
        <taxon>Stutzerimonas</taxon>
    </lineage>
</organism>
<dbReference type="PANTHER" id="PTHR12526">
    <property type="entry name" value="GLYCOSYLTRANSFERASE"/>
    <property type="match status" value="1"/>
</dbReference>
<sequence length="395" mass="43459">MRKRILLLSFFYPPDLSAGSFRAEALVDALCERAAGEVDIDVLTTQPNRYHSHASEALAVDVQGCARIRRVQLPVHKSGFVDQAKAFATFALQANRVASEGHYDVVVATSSRLMTAVLGGWIARRQRARLYLDIRDIFVENLGELFPSAIGRSLALFFGVLERWSIRRADKVNLVAAGFLGYFQPKYPQQHFSLHSNGVDDDFANIPLTSSTDRFCRPLRILYAGNIGDGQGLHLIVPALAQRLGPRVHFCIVGAGGRLQALRDAVAESGVGTVDLVAPVARDRLLAIYQQADVLFLHLNDFKAFRRVLPSKLFEYAATGKPILAGVAGYASDFVKAEITNASVFAPCDIEGAVDALAQLSLEQVPRPVFVERFARKRIMHSMADDVLELVREAI</sequence>
<dbReference type="PANTHER" id="PTHR12526:SF622">
    <property type="entry name" value="GLYCOSYLTRANSFERASE (GROUP I)"/>
    <property type="match status" value="1"/>
</dbReference>
<evidence type="ECO:0000313" key="2">
    <source>
        <dbReference type="EMBL" id="AHL76127.1"/>
    </source>
</evidence>
<gene>
    <name evidence="2" type="ORF">CH92_13885</name>
</gene>
<feature type="domain" description="Glycosyl transferase family 1" evidence="1">
    <location>
        <begin position="220"/>
        <end position="364"/>
    </location>
</feature>
<dbReference type="SUPFAM" id="SSF53756">
    <property type="entry name" value="UDP-Glycosyltransferase/glycogen phosphorylase"/>
    <property type="match status" value="1"/>
</dbReference>
<evidence type="ECO:0000259" key="1">
    <source>
        <dbReference type="Pfam" id="PF00534"/>
    </source>
</evidence>
<dbReference type="Proteomes" id="UP000019522">
    <property type="component" value="Chromosome"/>
</dbReference>
<dbReference type="Gene3D" id="3.40.50.2000">
    <property type="entry name" value="Glycogen Phosphorylase B"/>
    <property type="match status" value="2"/>
</dbReference>
<protein>
    <submittedName>
        <fullName evidence="2">Glycosyl transferase family 1</fullName>
    </submittedName>
</protein>
<accession>W8RCE7</accession>
<reference evidence="2 3" key="2">
    <citation type="submission" date="2014-03" db="EMBL/GenBank/DDBJ databases">
        <authorList>
            <person name="Baltrus D."/>
            <person name="Dougherty K."/>
        </authorList>
    </citation>
    <scope>NUCLEOTIDE SEQUENCE</scope>
    <source>
        <strain evidence="2 3">28a24</strain>
    </source>
</reference>
<evidence type="ECO:0000313" key="3">
    <source>
        <dbReference type="Proteomes" id="UP000019522"/>
    </source>
</evidence>
<dbReference type="GO" id="GO:0016757">
    <property type="term" value="F:glycosyltransferase activity"/>
    <property type="evidence" value="ECO:0007669"/>
    <property type="project" value="InterPro"/>
</dbReference>
<dbReference type="InterPro" id="IPR001296">
    <property type="entry name" value="Glyco_trans_1"/>
</dbReference>